<evidence type="ECO:0000256" key="1">
    <source>
        <dbReference type="SAM" id="Phobius"/>
    </source>
</evidence>
<feature type="transmembrane region" description="Helical" evidence="1">
    <location>
        <begin position="60"/>
        <end position="80"/>
    </location>
</feature>
<reference evidence="4" key="1">
    <citation type="submission" date="2018-05" db="EMBL/GenBank/DDBJ databases">
        <title>Luteimonas pekinense sp. nov., isolated from human Meibomian gland secretions, Beijing, China.</title>
        <authorList>
            <person name="Wen T."/>
            <person name="Bai H."/>
            <person name="Lv H."/>
        </authorList>
    </citation>
    <scope>NUCLEOTIDE SEQUENCE [LARGE SCALE GENOMIC DNA]</scope>
    <source>
        <strain evidence="4">83-4</strain>
    </source>
</reference>
<gene>
    <name evidence="3" type="ORF">DCD74_01695</name>
</gene>
<dbReference type="InterPro" id="IPR049220">
    <property type="entry name" value="DUF6868"/>
</dbReference>
<dbReference type="KEGG" id="lue:DCD74_01695"/>
<dbReference type="RefSeq" id="WP_112925793.1">
    <property type="nucleotide sequence ID" value="NZ_CP029556.1"/>
</dbReference>
<dbReference type="Proteomes" id="UP000251842">
    <property type="component" value="Chromosome"/>
</dbReference>
<accession>A0A344J3G4</accession>
<keyword evidence="4" id="KW-1185">Reference proteome</keyword>
<organism evidence="3 4">
    <name type="scientific">Solilutibacter oculi</name>
    <dbReference type="NCBI Taxonomy" id="2698682"/>
    <lineage>
        <taxon>Bacteria</taxon>
        <taxon>Pseudomonadati</taxon>
        <taxon>Pseudomonadota</taxon>
        <taxon>Gammaproteobacteria</taxon>
        <taxon>Lysobacterales</taxon>
        <taxon>Lysobacteraceae</taxon>
        <taxon>Solilutibacter</taxon>
    </lineage>
</organism>
<dbReference type="EMBL" id="CP029556">
    <property type="protein sequence ID" value="AXA83574.1"/>
    <property type="molecule type" value="Genomic_DNA"/>
</dbReference>
<dbReference type="OrthoDB" id="5472096at2"/>
<evidence type="ECO:0000259" key="2">
    <source>
        <dbReference type="Pfam" id="PF21742"/>
    </source>
</evidence>
<keyword evidence="1" id="KW-0472">Membrane</keyword>
<dbReference type="AlphaFoldDB" id="A0A344J3G4"/>
<feature type="domain" description="DUF6868" evidence="2">
    <location>
        <begin position="3"/>
        <end position="80"/>
    </location>
</feature>
<keyword evidence="1" id="KW-1133">Transmembrane helix</keyword>
<evidence type="ECO:0000313" key="4">
    <source>
        <dbReference type="Proteomes" id="UP000251842"/>
    </source>
</evidence>
<proteinExistence type="predicted"/>
<sequence>MHDIDMFRAFLGWAALLNYAVLIVWFAAFTLAGDALYRLHARWFRLPRETFDALHYGGMAVYKIGVLLLFLVPWLVLTVFF</sequence>
<evidence type="ECO:0000313" key="3">
    <source>
        <dbReference type="EMBL" id="AXA83574.1"/>
    </source>
</evidence>
<protein>
    <recommendedName>
        <fullName evidence="2">DUF6868 domain-containing protein</fullName>
    </recommendedName>
</protein>
<name>A0A344J3G4_9GAMM</name>
<dbReference type="Pfam" id="PF21742">
    <property type="entry name" value="DUF6868"/>
    <property type="match status" value="1"/>
</dbReference>
<keyword evidence="1" id="KW-0812">Transmembrane</keyword>
<feature type="transmembrane region" description="Helical" evidence="1">
    <location>
        <begin position="16"/>
        <end position="39"/>
    </location>
</feature>